<evidence type="ECO:0000259" key="1">
    <source>
        <dbReference type="PROSITE" id="PS50404"/>
    </source>
</evidence>
<dbReference type="InterPro" id="IPR036249">
    <property type="entry name" value="Thioredoxin-like_sf"/>
</dbReference>
<dbReference type="Gene3D" id="1.20.1050.10">
    <property type="match status" value="1"/>
</dbReference>
<dbReference type="GO" id="GO:0004364">
    <property type="term" value="F:glutathione transferase activity"/>
    <property type="evidence" value="ECO:0007669"/>
    <property type="project" value="UniProtKB-EC"/>
</dbReference>
<dbReference type="SFLD" id="SFLDG01150">
    <property type="entry name" value="Main.1:_Beta-like"/>
    <property type="match status" value="1"/>
</dbReference>
<dbReference type="PANTHER" id="PTHR44051">
    <property type="entry name" value="GLUTATHIONE S-TRANSFERASE-RELATED"/>
    <property type="match status" value="1"/>
</dbReference>
<dbReference type="Gene3D" id="3.40.30.10">
    <property type="entry name" value="Glutaredoxin"/>
    <property type="match status" value="1"/>
</dbReference>
<sequence>MITLYGNGQSRSFRALWALEEIEVQYKYEHIDLGLGTGSNILREDYLLLNNQGKVPTLTDDDLVITESAAILNYIATLKSSLRLVPEGDAVLRARYDQICFFVLSELEQPLWTSGKHRFALPEKIRVLEILGNTVHWEFERAINTLCNFMDGKEYAAGNQFTMADILVAHTLRWAEDFMFEVPEEFQGYRKTMYDRPACKRALNKLL</sequence>
<feature type="domain" description="GST N-terminal" evidence="1">
    <location>
        <begin position="1"/>
        <end position="83"/>
    </location>
</feature>
<reference evidence="3" key="1">
    <citation type="submission" date="2018-06" db="EMBL/GenBank/DDBJ databases">
        <authorList>
            <person name="Zhirakovskaya E."/>
        </authorList>
    </citation>
    <scope>NUCLEOTIDE SEQUENCE</scope>
</reference>
<dbReference type="SFLD" id="SFLDS00019">
    <property type="entry name" value="Glutathione_Transferase_(cytos"/>
    <property type="match status" value="1"/>
</dbReference>
<protein>
    <submittedName>
        <fullName evidence="3">Glutathione S-transferase</fullName>
        <ecNumber evidence="3">2.5.1.18</ecNumber>
    </submittedName>
</protein>
<dbReference type="PROSITE" id="PS50405">
    <property type="entry name" value="GST_CTER"/>
    <property type="match status" value="1"/>
</dbReference>
<dbReference type="EMBL" id="UOFF01000025">
    <property type="protein sequence ID" value="VAW53418.1"/>
    <property type="molecule type" value="Genomic_DNA"/>
</dbReference>
<dbReference type="InterPro" id="IPR004046">
    <property type="entry name" value="GST_C"/>
</dbReference>
<dbReference type="InterPro" id="IPR010987">
    <property type="entry name" value="Glutathione-S-Trfase_C-like"/>
</dbReference>
<dbReference type="SUPFAM" id="SSF47616">
    <property type="entry name" value="GST C-terminal domain-like"/>
    <property type="match status" value="1"/>
</dbReference>
<organism evidence="3">
    <name type="scientific">hydrothermal vent metagenome</name>
    <dbReference type="NCBI Taxonomy" id="652676"/>
    <lineage>
        <taxon>unclassified sequences</taxon>
        <taxon>metagenomes</taxon>
        <taxon>ecological metagenomes</taxon>
    </lineage>
</organism>
<dbReference type="PANTHER" id="PTHR44051:SF8">
    <property type="entry name" value="GLUTATHIONE S-TRANSFERASE GSTA"/>
    <property type="match status" value="1"/>
</dbReference>
<gene>
    <name evidence="3" type="ORF">MNBD_GAMMA07-1559</name>
</gene>
<accession>A0A3B0WBQ0</accession>
<feature type="domain" description="GST C-terminal" evidence="2">
    <location>
        <begin position="89"/>
        <end position="207"/>
    </location>
</feature>
<dbReference type="Pfam" id="PF02798">
    <property type="entry name" value="GST_N"/>
    <property type="match status" value="1"/>
</dbReference>
<evidence type="ECO:0000259" key="2">
    <source>
        <dbReference type="PROSITE" id="PS50405"/>
    </source>
</evidence>
<name>A0A3B0WBQ0_9ZZZZ</name>
<dbReference type="SFLD" id="SFLDG00358">
    <property type="entry name" value="Main_(cytGST)"/>
    <property type="match status" value="1"/>
</dbReference>
<dbReference type="PROSITE" id="PS50404">
    <property type="entry name" value="GST_NTER"/>
    <property type="match status" value="1"/>
</dbReference>
<proteinExistence type="predicted"/>
<dbReference type="InterPro" id="IPR004045">
    <property type="entry name" value="Glutathione_S-Trfase_N"/>
</dbReference>
<dbReference type="InterPro" id="IPR036282">
    <property type="entry name" value="Glutathione-S-Trfase_C_sf"/>
</dbReference>
<evidence type="ECO:0000313" key="3">
    <source>
        <dbReference type="EMBL" id="VAW53418.1"/>
    </source>
</evidence>
<dbReference type="EC" id="2.5.1.18" evidence="3"/>
<dbReference type="InterPro" id="IPR040079">
    <property type="entry name" value="Glutathione_S-Trfase"/>
</dbReference>
<dbReference type="SUPFAM" id="SSF52833">
    <property type="entry name" value="Thioredoxin-like"/>
    <property type="match status" value="1"/>
</dbReference>
<dbReference type="Pfam" id="PF00043">
    <property type="entry name" value="GST_C"/>
    <property type="match status" value="1"/>
</dbReference>
<dbReference type="AlphaFoldDB" id="A0A3B0WBQ0"/>
<keyword evidence="3" id="KW-0808">Transferase</keyword>
<dbReference type="CDD" id="cd03046">
    <property type="entry name" value="GST_N_GTT1_like"/>
    <property type="match status" value="1"/>
</dbReference>